<gene>
    <name evidence="2" type="ordered locus">Deide_11287</name>
</gene>
<feature type="signal peptide" evidence="1">
    <location>
        <begin position="1"/>
        <end position="27"/>
    </location>
</feature>
<name>X5H5G0_DEIDV</name>
<organism evidence="2 3">
    <name type="scientific">Deinococcus deserti (strain DSM 17065 / CIP 109153 / LMG 22923 / VCD115)</name>
    <dbReference type="NCBI Taxonomy" id="546414"/>
    <lineage>
        <taxon>Bacteria</taxon>
        <taxon>Thermotogati</taxon>
        <taxon>Deinococcota</taxon>
        <taxon>Deinococci</taxon>
        <taxon>Deinococcales</taxon>
        <taxon>Deinococcaceae</taxon>
        <taxon>Deinococcus</taxon>
    </lineage>
</organism>
<dbReference type="KEGG" id="ddr:Deide_11287"/>
<keyword evidence="1" id="KW-0732">Signal</keyword>
<dbReference type="EMBL" id="CP001114">
    <property type="protein sequence ID" value="AHX26505.1"/>
    <property type="molecule type" value="Genomic_DNA"/>
</dbReference>
<dbReference type="HOGENOM" id="CLU_1802957_0_0_0"/>
<dbReference type="Proteomes" id="UP000002208">
    <property type="component" value="Chromosome"/>
</dbReference>
<dbReference type="OrthoDB" id="9997710at2"/>
<dbReference type="AlphaFoldDB" id="X5H5G0"/>
<evidence type="ECO:0000313" key="2">
    <source>
        <dbReference type="EMBL" id="AHX26505.1"/>
    </source>
</evidence>
<reference evidence="2 3" key="1">
    <citation type="journal article" date="2009" name="PLoS Genet.">
        <title>Alliance of proteomics and genomics to unravel the specificities of Sahara bacterium Deinococcus deserti.</title>
        <authorList>
            <person name="de Groot A."/>
            <person name="Dulermo R."/>
            <person name="Ortet P."/>
            <person name="Blanchard L."/>
            <person name="Guerin P."/>
            <person name="Fernandez B."/>
            <person name="Vacherie B."/>
            <person name="Dossat C."/>
            <person name="Jolivet E."/>
            <person name="Siguier P."/>
            <person name="Chandler M."/>
            <person name="Barakat M."/>
            <person name="Dedieu A."/>
            <person name="Barbe V."/>
            <person name="Heulin T."/>
            <person name="Sommer S."/>
            <person name="Achouak W."/>
            <person name="Armengaud J."/>
        </authorList>
    </citation>
    <scope>NUCLEOTIDE SEQUENCE [LARGE SCALE GENOMIC DNA]</scope>
    <source>
        <strain evidence="3">DSM 17065 / CIP 109153 / LMG 22923 / VCD115</strain>
    </source>
</reference>
<proteinExistence type="predicted"/>
<sequence>MSSSRLTRPVLVSLLTLVPLSSVPAHSAAAQPACDPAGRVMNSLFNRPAGAKRVCSGRKYTAYAAEIQQYHSLGVRFEIWTAPEGQASRTFELTLKAKLRQFGYHASQTLSNGDVKYNHVQGRGVRVSRWTERNNRYWMLFMY</sequence>
<protein>
    <submittedName>
        <fullName evidence="2">Uncharacterized protein</fullName>
    </submittedName>
</protein>
<dbReference type="STRING" id="546414.Deide_11287"/>
<feature type="chain" id="PRO_5004956191" evidence="1">
    <location>
        <begin position="28"/>
        <end position="143"/>
    </location>
</feature>
<keyword evidence="3" id="KW-1185">Reference proteome</keyword>
<dbReference type="RefSeq" id="WP_041227151.1">
    <property type="nucleotide sequence ID" value="NC_012526.1"/>
</dbReference>
<evidence type="ECO:0000313" key="3">
    <source>
        <dbReference type="Proteomes" id="UP000002208"/>
    </source>
</evidence>
<accession>X5H5G0</accession>
<dbReference type="PaxDb" id="546414-Deide_11287"/>
<evidence type="ECO:0000256" key="1">
    <source>
        <dbReference type="SAM" id="SignalP"/>
    </source>
</evidence>